<dbReference type="Gene3D" id="3.50.50.60">
    <property type="entry name" value="FAD/NAD(P)-binding domain"/>
    <property type="match status" value="2"/>
</dbReference>
<dbReference type="InterPro" id="IPR050346">
    <property type="entry name" value="FMO-like"/>
</dbReference>
<dbReference type="Pfam" id="PF00743">
    <property type="entry name" value="FMO-like"/>
    <property type="match status" value="2"/>
</dbReference>
<dbReference type="Proteomes" id="UP000076532">
    <property type="component" value="Unassembled WGS sequence"/>
</dbReference>
<evidence type="ECO:0000313" key="7">
    <source>
        <dbReference type="Proteomes" id="UP000076532"/>
    </source>
</evidence>
<evidence type="ECO:0000256" key="5">
    <source>
        <dbReference type="ARBA" id="ARBA00023002"/>
    </source>
</evidence>
<keyword evidence="5" id="KW-0560">Oxidoreductase</keyword>
<evidence type="ECO:0000256" key="2">
    <source>
        <dbReference type="ARBA" id="ARBA00022630"/>
    </source>
</evidence>
<name>A0A166E0X0_9AGAM</name>
<keyword evidence="4" id="KW-0521">NADP</keyword>
<keyword evidence="7" id="KW-1185">Reference proteome</keyword>
<dbReference type="PANTHER" id="PTHR23023">
    <property type="entry name" value="DIMETHYLANILINE MONOOXYGENASE"/>
    <property type="match status" value="1"/>
</dbReference>
<dbReference type="InterPro" id="IPR036188">
    <property type="entry name" value="FAD/NAD-bd_sf"/>
</dbReference>
<dbReference type="PRINTS" id="PR00370">
    <property type="entry name" value="FMOXYGENASE"/>
</dbReference>
<dbReference type="InterPro" id="IPR020946">
    <property type="entry name" value="Flavin_mOase-like"/>
</dbReference>
<dbReference type="GO" id="GO:0004499">
    <property type="term" value="F:N,N-dimethylaniline monooxygenase activity"/>
    <property type="evidence" value="ECO:0007669"/>
    <property type="project" value="InterPro"/>
</dbReference>
<evidence type="ECO:0000256" key="4">
    <source>
        <dbReference type="ARBA" id="ARBA00022857"/>
    </source>
</evidence>
<dbReference type="InterPro" id="IPR000960">
    <property type="entry name" value="Flavin_mOase"/>
</dbReference>
<dbReference type="GO" id="GO:0050661">
    <property type="term" value="F:NADP binding"/>
    <property type="evidence" value="ECO:0007669"/>
    <property type="project" value="InterPro"/>
</dbReference>
<evidence type="ECO:0000256" key="3">
    <source>
        <dbReference type="ARBA" id="ARBA00022827"/>
    </source>
</evidence>
<protein>
    <submittedName>
        <fullName evidence="6">FAD/NAD(P)-binding domain-containing protein</fullName>
    </submittedName>
</protein>
<gene>
    <name evidence="6" type="ORF">FIBSPDRAFT_958934</name>
</gene>
<dbReference type="EMBL" id="KV417606">
    <property type="protein sequence ID" value="KZP15275.1"/>
    <property type="molecule type" value="Genomic_DNA"/>
</dbReference>
<proteinExistence type="inferred from homology"/>
<sequence length="485" mass="53506">MDFLPDIRSDTSTHVKHICIIGAGAAGLAALKAIVETAEYEAGSWVPVVYEAREDVGGVWLPSLPTGNPPATPMYDSLTTNLPHPVMAFTSFSFPPSTPLFPPASTVLAYLKAYVENFSLTQHIRLNTSVKDLHWDPVSCKWKVELSSAQNPLDYDFVVVGNGHYNLPRFPELPGLPKWLAEGKAVHSAWYRHPDNLGSTVLVLGGGPSGTDISAEMLETARTVIHSVPGAPAQDDHDGRLQRRGRLVELTSDGHAVFEDGRRDAVDYCILATGYQISFPFLEPHTMPVQLPPPVPPLPRELCNSEYHVFPLAKHLFPIQSTFPPTSIVFMGLQKRVAPLPLLEAQARAVVRVFSDPGALDPTREAVGIVTRYEELKAACGDDQLAIAKAWHTTPDGEQFDYRDEMYAFAGGEPRVVVADWERDMYEQKGVLRAAWRELERTGEADGWVKGVGEGGNGEWVDMMKRLLRHAEKQSEQGIEELSKL</sequence>
<dbReference type="STRING" id="436010.A0A166E0X0"/>
<evidence type="ECO:0000313" key="6">
    <source>
        <dbReference type="EMBL" id="KZP15275.1"/>
    </source>
</evidence>
<dbReference type="SUPFAM" id="SSF51905">
    <property type="entry name" value="FAD/NAD(P)-binding domain"/>
    <property type="match status" value="2"/>
</dbReference>
<accession>A0A166E0X0</accession>
<keyword evidence="3" id="KW-0274">FAD</keyword>
<comment type="similarity">
    <text evidence="1">Belongs to the FMO family.</text>
</comment>
<evidence type="ECO:0000256" key="1">
    <source>
        <dbReference type="ARBA" id="ARBA00009183"/>
    </source>
</evidence>
<organism evidence="6 7">
    <name type="scientific">Athelia psychrophila</name>
    <dbReference type="NCBI Taxonomy" id="1759441"/>
    <lineage>
        <taxon>Eukaryota</taxon>
        <taxon>Fungi</taxon>
        <taxon>Dikarya</taxon>
        <taxon>Basidiomycota</taxon>
        <taxon>Agaricomycotina</taxon>
        <taxon>Agaricomycetes</taxon>
        <taxon>Agaricomycetidae</taxon>
        <taxon>Atheliales</taxon>
        <taxon>Atheliaceae</taxon>
        <taxon>Athelia</taxon>
    </lineage>
</organism>
<dbReference type="GO" id="GO:0050660">
    <property type="term" value="F:flavin adenine dinucleotide binding"/>
    <property type="evidence" value="ECO:0007669"/>
    <property type="project" value="InterPro"/>
</dbReference>
<keyword evidence="2" id="KW-0285">Flavoprotein</keyword>
<reference evidence="6 7" key="1">
    <citation type="journal article" date="2016" name="Mol. Biol. Evol.">
        <title>Comparative Genomics of Early-Diverging Mushroom-Forming Fungi Provides Insights into the Origins of Lignocellulose Decay Capabilities.</title>
        <authorList>
            <person name="Nagy L.G."/>
            <person name="Riley R."/>
            <person name="Tritt A."/>
            <person name="Adam C."/>
            <person name="Daum C."/>
            <person name="Floudas D."/>
            <person name="Sun H."/>
            <person name="Yadav J.S."/>
            <person name="Pangilinan J."/>
            <person name="Larsson K.H."/>
            <person name="Matsuura K."/>
            <person name="Barry K."/>
            <person name="Labutti K."/>
            <person name="Kuo R."/>
            <person name="Ohm R.A."/>
            <person name="Bhattacharya S.S."/>
            <person name="Shirouzu T."/>
            <person name="Yoshinaga Y."/>
            <person name="Martin F.M."/>
            <person name="Grigoriev I.V."/>
            <person name="Hibbett D.S."/>
        </authorList>
    </citation>
    <scope>NUCLEOTIDE SEQUENCE [LARGE SCALE GENOMIC DNA]</scope>
    <source>
        <strain evidence="6 7">CBS 109695</strain>
    </source>
</reference>
<dbReference type="AlphaFoldDB" id="A0A166E0X0"/>
<dbReference type="OrthoDB" id="66881at2759"/>